<feature type="region of interest" description="Disordered" evidence="2">
    <location>
        <begin position="26"/>
        <end position="67"/>
    </location>
</feature>
<evidence type="ECO:0000313" key="5">
    <source>
        <dbReference type="Proteomes" id="UP000265515"/>
    </source>
</evidence>
<gene>
    <name evidence="4" type="ORF">CBR_g40719</name>
</gene>
<comment type="caution">
    <text evidence="4">The sequence shown here is derived from an EMBL/GenBank/DDBJ whole genome shotgun (WGS) entry which is preliminary data.</text>
</comment>
<dbReference type="Gramene" id="GBG85907">
    <property type="protein sequence ID" value="GBG85907"/>
    <property type="gene ID" value="CBR_g40719"/>
</dbReference>
<dbReference type="InterPro" id="IPR001878">
    <property type="entry name" value="Znf_CCHC"/>
</dbReference>
<dbReference type="GO" id="GO:0003676">
    <property type="term" value="F:nucleic acid binding"/>
    <property type="evidence" value="ECO:0007669"/>
    <property type="project" value="InterPro"/>
</dbReference>
<evidence type="ECO:0000256" key="1">
    <source>
        <dbReference type="SAM" id="Coils"/>
    </source>
</evidence>
<accession>A0A388LUB2</accession>
<dbReference type="EMBL" id="BFEA01000539">
    <property type="protein sequence ID" value="GBG85907.1"/>
    <property type="molecule type" value="Genomic_DNA"/>
</dbReference>
<keyword evidence="5" id="KW-1185">Reference proteome</keyword>
<dbReference type="AlphaFoldDB" id="A0A388LUB2"/>
<proteinExistence type="predicted"/>
<evidence type="ECO:0000259" key="3">
    <source>
        <dbReference type="SMART" id="SM00343"/>
    </source>
</evidence>
<dbReference type="GO" id="GO:0008270">
    <property type="term" value="F:zinc ion binding"/>
    <property type="evidence" value="ECO:0007669"/>
    <property type="project" value="InterPro"/>
</dbReference>
<organism evidence="4 5">
    <name type="scientific">Chara braunii</name>
    <name type="common">Braun's stonewort</name>
    <dbReference type="NCBI Taxonomy" id="69332"/>
    <lineage>
        <taxon>Eukaryota</taxon>
        <taxon>Viridiplantae</taxon>
        <taxon>Streptophyta</taxon>
        <taxon>Charophyceae</taxon>
        <taxon>Charales</taxon>
        <taxon>Characeae</taxon>
        <taxon>Chara</taxon>
    </lineage>
</organism>
<evidence type="ECO:0000256" key="2">
    <source>
        <dbReference type="SAM" id="MobiDB-lite"/>
    </source>
</evidence>
<dbReference type="SMART" id="SM00343">
    <property type="entry name" value="ZnF_C2HC"/>
    <property type="match status" value="1"/>
</dbReference>
<reference evidence="4 5" key="1">
    <citation type="journal article" date="2018" name="Cell">
        <title>The Chara Genome: Secondary Complexity and Implications for Plant Terrestrialization.</title>
        <authorList>
            <person name="Nishiyama T."/>
            <person name="Sakayama H."/>
            <person name="Vries J.D."/>
            <person name="Buschmann H."/>
            <person name="Saint-Marcoux D."/>
            <person name="Ullrich K.K."/>
            <person name="Haas F.B."/>
            <person name="Vanderstraeten L."/>
            <person name="Becker D."/>
            <person name="Lang D."/>
            <person name="Vosolsobe S."/>
            <person name="Rombauts S."/>
            <person name="Wilhelmsson P.K.I."/>
            <person name="Janitza P."/>
            <person name="Kern R."/>
            <person name="Heyl A."/>
            <person name="Rumpler F."/>
            <person name="Villalobos L.I.A.C."/>
            <person name="Clay J.M."/>
            <person name="Skokan R."/>
            <person name="Toyoda A."/>
            <person name="Suzuki Y."/>
            <person name="Kagoshima H."/>
            <person name="Schijlen E."/>
            <person name="Tajeshwar N."/>
            <person name="Catarino B."/>
            <person name="Hetherington A.J."/>
            <person name="Saltykova A."/>
            <person name="Bonnot C."/>
            <person name="Breuninger H."/>
            <person name="Symeonidi A."/>
            <person name="Radhakrishnan G.V."/>
            <person name="Van Nieuwerburgh F."/>
            <person name="Deforce D."/>
            <person name="Chang C."/>
            <person name="Karol K.G."/>
            <person name="Hedrich R."/>
            <person name="Ulvskov P."/>
            <person name="Glockner G."/>
            <person name="Delwiche C.F."/>
            <person name="Petrasek J."/>
            <person name="Van de Peer Y."/>
            <person name="Friml J."/>
            <person name="Beilby M."/>
            <person name="Dolan L."/>
            <person name="Kohara Y."/>
            <person name="Sugano S."/>
            <person name="Fujiyama A."/>
            <person name="Delaux P.-M."/>
            <person name="Quint M."/>
            <person name="TheiBen G."/>
            <person name="Hagemann M."/>
            <person name="Harholt J."/>
            <person name="Dunand C."/>
            <person name="Zachgo S."/>
            <person name="Langdale J."/>
            <person name="Maumus F."/>
            <person name="Straeten D.V.D."/>
            <person name="Gould S.B."/>
            <person name="Rensing S.A."/>
        </authorList>
    </citation>
    <scope>NUCLEOTIDE SEQUENCE [LARGE SCALE GENOMIC DNA]</scope>
    <source>
        <strain evidence="4 5">S276</strain>
    </source>
</reference>
<feature type="domain" description="CCHC-type" evidence="3">
    <location>
        <begin position="5"/>
        <end position="21"/>
    </location>
</feature>
<protein>
    <recommendedName>
        <fullName evidence="3">CCHC-type domain-containing protein</fullName>
    </recommendedName>
</protein>
<feature type="compositionally biased region" description="Basic and acidic residues" evidence="2">
    <location>
        <begin position="39"/>
        <end position="67"/>
    </location>
</feature>
<feature type="coiled-coil region" evidence="1">
    <location>
        <begin position="114"/>
        <end position="148"/>
    </location>
</feature>
<keyword evidence="1" id="KW-0175">Coiled coil</keyword>
<dbReference type="Proteomes" id="UP000265515">
    <property type="component" value="Unassembled WGS sequence"/>
</dbReference>
<name>A0A388LUB2_CHABU</name>
<evidence type="ECO:0000313" key="4">
    <source>
        <dbReference type="EMBL" id="GBG85907.1"/>
    </source>
</evidence>
<sequence>MAGRTCYKCGDPYHFASVCDEYKEAKSRGVPFVPPPQKAQERRERLEREAREEATRREEKARREAKQKRLEELAEKRTYEDERDERLMRMVREELLRNKEKDDEGIIVRKVKKVVRTNEQGETLEEEKERLRRMIAMAEMDEEDFEDDELRRLHGRADGLILNDKRKRGKEMVVGNSPPMVTPTKGQRTGLSSGVKLRIAEIRGNETTAAGCSSPVLETVGKIALSIKHVTVGTGPGAREEYEANCRELFEALTIDKLKDVCKAERIVYGKRETVINRLVKGGS</sequence>